<evidence type="ECO:0000256" key="1">
    <source>
        <dbReference type="SAM" id="Phobius"/>
    </source>
</evidence>
<keyword evidence="1" id="KW-0812">Transmembrane</keyword>
<feature type="transmembrane region" description="Helical" evidence="1">
    <location>
        <begin position="32"/>
        <end position="49"/>
    </location>
</feature>
<sequence>MNICLDIISLKFFSLLIEIFINLTKPFCLRRLLPAVTFVCLLCYTVFWVQQHDSWKQQCAQQRPQK</sequence>
<dbReference type="AlphaFoldDB" id="A0A1A9WBQ5"/>
<dbReference type="EnsemblMetazoa" id="GBRI013664-RA">
    <property type="protein sequence ID" value="GBRI013664-PA"/>
    <property type="gene ID" value="GBRI013664"/>
</dbReference>
<accession>A0A1A9WBQ5</accession>
<dbReference type="Proteomes" id="UP000091820">
    <property type="component" value="Unassembled WGS sequence"/>
</dbReference>
<reference evidence="2" key="2">
    <citation type="submission" date="2020-05" db="UniProtKB">
        <authorList>
            <consortium name="EnsemblMetazoa"/>
        </authorList>
    </citation>
    <scope>IDENTIFICATION</scope>
    <source>
        <strain evidence="2">IAEA</strain>
    </source>
</reference>
<evidence type="ECO:0000313" key="3">
    <source>
        <dbReference type="Proteomes" id="UP000091820"/>
    </source>
</evidence>
<proteinExistence type="predicted"/>
<keyword evidence="1" id="KW-0472">Membrane</keyword>
<organism evidence="2 3">
    <name type="scientific">Glossina brevipalpis</name>
    <dbReference type="NCBI Taxonomy" id="37001"/>
    <lineage>
        <taxon>Eukaryota</taxon>
        <taxon>Metazoa</taxon>
        <taxon>Ecdysozoa</taxon>
        <taxon>Arthropoda</taxon>
        <taxon>Hexapoda</taxon>
        <taxon>Insecta</taxon>
        <taxon>Pterygota</taxon>
        <taxon>Neoptera</taxon>
        <taxon>Endopterygota</taxon>
        <taxon>Diptera</taxon>
        <taxon>Brachycera</taxon>
        <taxon>Muscomorpha</taxon>
        <taxon>Hippoboscoidea</taxon>
        <taxon>Glossinidae</taxon>
        <taxon>Glossina</taxon>
    </lineage>
</organism>
<protein>
    <submittedName>
        <fullName evidence="2">Uncharacterized protein</fullName>
    </submittedName>
</protein>
<reference evidence="3" key="1">
    <citation type="submission" date="2014-03" db="EMBL/GenBank/DDBJ databases">
        <authorList>
            <person name="Aksoy S."/>
            <person name="Warren W."/>
            <person name="Wilson R.K."/>
        </authorList>
    </citation>
    <scope>NUCLEOTIDE SEQUENCE [LARGE SCALE GENOMIC DNA]</scope>
    <source>
        <strain evidence="3">IAEA</strain>
    </source>
</reference>
<keyword evidence="3" id="KW-1185">Reference proteome</keyword>
<dbReference type="VEuPathDB" id="VectorBase:GBRI013664"/>
<name>A0A1A9WBQ5_9MUSC</name>
<keyword evidence="1" id="KW-1133">Transmembrane helix</keyword>
<evidence type="ECO:0000313" key="2">
    <source>
        <dbReference type="EnsemblMetazoa" id="GBRI013664-PA"/>
    </source>
</evidence>